<evidence type="ECO:0000256" key="54">
    <source>
        <dbReference type="SAM" id="Phobius"/>
    </source>
</evidence>
<dbReference type="GO" id="GO:0006508">
    <property type="term" value="P:proteolysis"/>
    <property type="evidence" value="ECO:0007669"/>
    <property type="project" value="UniProtKB-KW"/>
</dbReference>
<feature type="active site" evidence="48">
    <location>
        <position position="5197"/>
    </location>
</feature>
<comment type="function">
    <text evidence="3">The replicase polyprotein of coronaviruses is a multifunctional protein: it contains the activities necessary for the transcription of negative stranded RNA, leader RNA, subgenomic mRNAs and progeny virion RNA as well as proteinases responsible for the cleavage of the polyprotein into functional products.</text>
</comment>
<dbReference type="GO" id="GO:0016829">
    <property type="term" value="F:lyase activity"/>
    <property type="evidence" value="ECO:0007669"/>
    <property type="project" value="UniProtKB-KW"/>
</dbReference>
<evidence type="ECO:0000256" key="4">
    <source>
        <dbReference type="ARBA" id="ARBA00004301"/>
    </source>
</evidence>
<evidence type="ECO:0000259" key="71">
    <source>
        <dbReference type="PROSITE" id="PS51960"/>
    </source>
</evidence>
<comment type="catalytic activity">
    <reaction evidence="44">
        <text>a 5'-end (N(7)-methyl 5'-triphosphoguanosine)-ribonucleoside in mRNA + S-adenosyl-L-methionine = a 5'-end (N(7)-methyl 5'-triphosphoguanosine)-(2'-O-methyl-ribonucleoside) in mRNA + S-adenosyl-L-homocysteine + H(+)</text>
        <dbReference type="Rhea" id="RHEA:67020"/>
        <dbReference type="Rhea" id="RHEA-COMP:17167"/>
        <dbReference type="Rhea" id="RHEA-COMP:17168"/>
        <dbReference type="ChEBI" id="CHEBI:15378"/>
        <dbReference type="ChEBI" id="CHEBI:57856"/>
        <dbReference type="ChEBI" id="CHEBI:59789"/>
        <dbReference type="ChEBI" id="CHEBI:156461"/>
        <dbReference type="ChEBI" id="CHEBI:167609"/>
        <dbReference type="EC" id="2.1.1.57"/>
    </reaction>
</comment>
<dbReference type="Pfam" id="PF19219">
    <property type="entry name" value="CoV_NSP15_N"/>
    <property type="match status" value="1"/>
</dbReference>
<evidence type="ECO:0000256" key="9">
    <source>
        <dbReference type="ARBA" id="ARBA00022581"/>
    </source>
</evidence>
<dbReference type="InterPro" id="IPR014828">
    <property type="entry name" value="NSP7_CoV"/>
</dbReference>
<feature type="region of interest" description="GpppA-binding" evidence="49">
    <location>
        <begin position="5511"/>
        <end position="5525"/>
    </location>
</feature>
<dbReference type="InterPro" id="IPR044343">
    <property type="entry name" value="NSP13_1B_dom_CoV"/>
</dbReference>
<evidence type="ECO:0000256" key="21">
    <source>
        <dbReference type="ARBA" id="ARBA00022771"/>
    </source>
</evidence>
<dbReference type="GO" id="GO:0004484">
    <property type="term" value="F:mRNA guanylyltransferase activity"/>
    <property type="evidence" value="ECO:0007669"/>
    <property type="project" value="UniProtKB-EC"/>
</dbReference>
<evidence type="ECO:0000259" key="55">
    <source>
        <dbReference type="PROSITE" id="PS50507"/>
    </source>
</evidence>
<dbReference type="InterPro" id="IPR043178">
    <property type="entry name" value="PLpro_thumb_sf_CoV"/>
</dbReference>
<dbReference type="InterPro" id="IPR037204">
    <property type="entry name" value="NSP7_sf_CoV"/>
</dbReference>
<feature type="binding site" evidence="49">
    <location>
        <begin position="5435"/>
        <end position="5441"/>
    </location>
    <ligand>
        <name>S-adenosyl-L-methionine</name>
        <dbReference type="ChEBI" id="CHEBI:59789"/>
    </ligand>
</feature>
<evidence type="ECO:0000256" key="34">
    <source>
        <dbReference type="ARBA" id="ARBA00023157"/>
    </source>
</evidence>
<dbReference type="InterPro" id="IPR009466">
    <property type="entry name" value="NSP14_CoV"/>
</dbReference>
<evidence type="ECO:0000256" key="50">
    <source>
        <dbReference type="PROSITE-ProRule" id="PRU01303"/>
    </source>
</evidence>
<dbReference type="InterPro" id="IPR048672">
    <property type="entry name" value="NSP13_ZBD_CoV"/>
</dbReference>
<evidence type="ECO:0000256" key="2">
    <source>
        <dbReference type="ARBA" id="ARBA00001936"/>
    </source>
</evidence>
<dbReference type="GO" id="GO:0004482">
    <property type="term" value="F:mRNA 5'-cap (guanine-N7-)-methyltransferase activity"/>
    <property type="evidence" value="ECO:0007669"/>
    <property type="project" value="InterPro"/>
</dbReference>
<keyword evidence="28" id="KW-1043">Host membrane</keyword>
<keyword evidence="29 47" id="KW-0694">RNA-binding</keyword>
<dbReference type="InterPro" id="IPR043606">
    <property type="entry name" value="CoV_NSP15_N"/>
</dbReference>
<feature type="compositionally biased region" description="Acidic residues" evidence="53">
    <location>
        <begin position="901"/>
        <end position="913"/>
    </location>
</feature>
<dbReference type="InterPro" id="IPR009469">
    <property type="entry name" value="RdRp_N_CoV"/>
</dbReference>
<evidence type="ECO:0000256" key="7">
    <source>
        <dbReference type="ARBA" id="ARBA00008087"/>
    </source>
</evidence>
<comment type="catalytic activity">
    <reaction evidence="43">
        <text>ATP + H2O = ADP + phosphate + H(+)</text>
        <dbReference type="Rhea" id="RHEA:13065"/>
        <dbReference type="ChEBI" id="CHEBI:15377"/>
        <dbReference type="ChEBI" id="CHEBI:15378"/>
        <dbReference type="ChEBI" id="CHEBI:30616"/>
        <dbReference type="ChEBI" id="CHEBI:43474"/>
        <dbReference type="ChEBI" id="CHEBI:456216"/>
        <dbReference type="EC" id="3.6.4.12"/>
    </reaction>
</comment>
<dbReference type="GO" id="GO:0039694">
    <property type="term" value="P:viral RNA genome replication"/>
    <property type="evidence" value="ECO:0007669"/>
    <property type="project" value="InterPro"/>
</dbReference>
<dbReference type="Gene3D" id="1.10.8.1190">
    <property type="match status" value="1"/>
</dbReference>
<comment type="catalytic activity">
    <reaction evidence="42">
        <text>ATP + H2O = ADP + phosphate + H(+)</text>
        <dbReference type="Rhea" id="RHEA:13065"/>
        <dbReference type="ChEBI" id="CHEBI:15377"/>
        <dbReference type="ChEBI" id="CHEBI:15378"/>
        <dbReference type="ChEBI" id="CHEBI:30616"/>
        <dbReference type="ChEBI" id="CHEBI:43474"/>
        <dbReference type="ChEBI" id="CHEBI:456216"/>
        <dbReference type="EC" id="3.6.4.13"/>
    </reaction>
</comment>
<dbReference type="InterPro" id="IPR027417">
    <property type="entry name" value="P-loop_NTPase"/>
</dbReference>
<dbReference type="GO" id="GO:0008270">
    <property type="term" value="F:zinc ion binding"/>
    <property type="evidence" value="ECO:0007669"/>
    <property type="project" value="UniProtKB-UniRule"/>
</dbReference>
<dbReference type="EMBL" id="PP845502">
    <property type="protein sequence ID" value="XDG24690.1"/>
    <property type="molecule type" value="Genomic_RNA"/>
</dbReference>
<evidence type="ECO:0000256" key="25">
    <source>
        <dbReference type="ARBA" id="ARBA00022833"/>
    </source>
</evidence>
<dbReference type="SUPFAM" id="SSF52949">
    <property type="entry name" value="Macro domain-like"/>
    <property type="match status" value="1"/>
</dbReference>
<keyword evidence="19" id="KW-0688">Ribosomal frameshifting</keyword>
<evidence type="ECO:0000256" key="37">
    <source>
        <dbReference type="ARBA" id="ARBA00024600"/>
    </source>
</evidence>
<dbReference type="Gene3D" id="3.30.160.820">
    <property type="entry name" value="Nsp15 N-terminal domain-like"/>
    <property type="match status" value="1"/>
</dbReference>
<dbReference type="InterPro" id="IPR043610">
    <property type="entry name" value="NSP6_CoV"/>
</dbReference>
<protein>
    <recommendedName>
        <fullName evidence="52">ORF1ab polyprotein</fullName>
    </recommendedName>
</protein>
<evidence type="ECO:0000256" key="22">
    <source>
        <dbReference type="ARBA" id="ARBA00022801"/>
    </source>
</evidence>
<evidence type="ECO:0000256" key="40">
    <source>
        <dbReference type="ARBA" id="ARBA00044624"/>
    </source>
</evidence>
<evidence type="ECO:0000256" key="51">
    <source>
        <dbReference type="PROSITE-ProRule" id="PRU01336"/>
    </source>
</evidence>
<dbReference type="Pfam" id="PF09401">
    <property type="entry name" value="CoV_NSP10"/>
    <property type="match status" value="1"/>
</dbReference>
<dbReference type="PANTHER" id="PTHR43788">
    <property type="entry name" value="DNA2/NAM7 HELICASE FAMILY MEMBER"/>
    <property type="match status" value="1"/>
</dbReference>
<evidence type="ECO:0000256" key="43">
    <source>
        <dbReference type="ARBA" id="ARBA00047995"/>
    </source>
</evidence>
<dbReference type="InterPro" id="IPR009461">
    <property type="entry name" value="NSP16_CoV-like"/>
</dbReference>
<dbReference type="Pfam" id="PF08715">
    <property type="entry name" value="CoV_peptidase"/>
    <property type="match status" value="1"/>
</dbReference>
<dbReference type="Gene3D" id="1.10.8.370">
    <property type="entry name" value="nsp7 replicase"/>
    <property type="match status" value="1"/>
</dbReference>
<dbReference type="Pfam" id="PF19216">
    <property type="entry name" value="CoV_NSP15_M"/>
    <property type="match status" value="1"/>
</dbReference>
<dbReference type="InterPro" id="IPR043612">
    <property type="entry name" value="CoV_NSP4_N"/>
</dbReference>
<evidence type="ECO:0000256" key="31">
    <source>
        <dbReference type="ARBA" id="ARBA00022989"/>
    </source>
</evidence>
<feature type="domain" description="CoV Nsp3 Y" evidence="73">
    <location>
        <begin position="1654"/>
        <end position="1988"/>
    </location>
</feature>
<dbReference type="PROSITE" id="PS51653">
    <property type="entry name" value="CV_ZBD"/>
    <property type="match status" value="1"/>
</dbReference>
<dbReference type="InterPro" id="IPR046441">
    <property type="entry name" value="RdRp_CoV"/>
</dbReference>
<dbReference type="InterPro" id="IPR037227">
    <property type="entry name" value="EndoU-like"/>
</dbReference>
<dbReference type="Pfam" id="PF08717">
    <property type="entry name" value="CoV_NSP8"/>
    <property type="match status" value="1"/>
</dbReference>
<feature type="domain" description="RdRp catalytic" evidence="55">
    <location>
        <begin position="4174"/>
        <end position="4335"/>
    </location>
</feature>
<dbReference type="PROSITE" id="PS51948">
    <property type="entry name" value="COV_NSP12_RDRP"/>
    <property type="match status" value="1"/>
</dbReference>
<evidence type="ECO:0000256" key="20">
    <source>
        <dbReference type="ARBA" id="ARBA00022759"/>
    </source>
</evidence>
<feature type="domain" description="3Ecto" evidence="74">
    <location>
        <begin position="1529"/>
        <end position="1589"/>
    </location>
</feature>
<evidence type="ECO:0000256" key="52">
    <source>
        <dbReference type="PROSITE-ProRule" id="PRU01344"/>
    </source>
</evidence>
<dbReference type="Gene3D" id="3.40.220.10">
    <property type="entry name" value="Leucine Aminopeptidase, subunit E, domain 1"/>
    <property type="match status" value="1"/>
</dbReference>
<dbReference type="Pfam" id="PF06478">
    <property type="entry name" value="CoV_RPol_N"/>
    <property type="match status" value="1"/>
</dbReference>
<evidence type="ECO:0000256" key="10">
    <source>
        <dbReference type="ARBA" id="ARBA00022603"/>
    </source>
</evidence>
<evidence type="ECO:0000256" key="18">
    <source>
        <dbReference type="ARBA" id="ARBA00022741"/>
    </source>
</evidence>
<feature type="transmembrane region" description="Helical" evidence="54">
    <location>
        <begin position="2340"/>
        <end position="2362"/>
    </location>
</feature>
<dbReference type="GO" id="GO:0004197">
    <property type="term" value="F:cysteine-type endopeptidase activity"/>
    <property type="evidence" value="ECO:0007669"/>
    <property type="project" value="InterPro"/>
</dbReference>
<dbReference type="InterPro" id="IPR038123">
    <property type="entry name" value="NSP4_C_sf_CoV"/>
</dbReference>
<comment type="function">
    <text evidence="41">Plays a role in viral transcription/replication and prevents the simultaneous activation of host cell dsRNA sensors, such as MDA5/IFIH1, OAS, and PKR. Acts by degrading the 5'-polyuridines generated during replication of the poly(A) region of viral genomic and subgenomic RNAs. Catalyzes a two-step reaction in which a 2'3'-cyclic phosphate (2'3'-cP) is first generated by 2'-O transesterification, which is then hydrolyzed to a 3'-phosphate (3'-P). If not degraded, poly(U) RNA would hybridize with poly(A) RNA tails and activate host dsRNA sensors.</text>
</comment>
<evidence type="ECO:0000259" key="69">
    <source>
        <dbReference type="PROSITE" id="PS51955"/>
    </source>
</evidence>
<feature type="domain" description="Peptidase C30" evidence="57">
    <location>
        <begin position="2485"/>
        <end position="2791"/>
    </location>
</feature>
<dbReference type="InterPro" id="IPR047566">
    <property type="entry name" value="CoV_NSP3_Y"/>
</dbReference>
<dbReference type="PANTHER" id="PTHR43788:SF8">
    <property type="entry name" value="DNA-BINDING PROTEIN SMUBP-2"/>
    <property type="match status" value="1"/>
</dbReference>
<dbReference type="PROSITE" id="PS51950">
    <property type="entry name" value="COV_NSP8"/>
    <property type="match status" value="1"/>
</dbReference>
<feature type="transmembrane region" description="Helical" evidence="54">
    <location>
        <begin position="2849"/>
        <end position="2870"/>
    </location>
</feature>
<dbReference type="InterPro" id="IPR043609">
    <property type="entry name" value="NendoU_nidovirus"/>
</dbReference>
<dbReference type="InterPro" id="IPR043472">
    <property type="entry name" value="Macro_dom-like"/>
</dbReference>
<feature type="region of interest" description="Disordered" evidence="53">
    <location>
        <begin position="844"/>
        <end position="914"/>
    </location>
</feature>
<feature type="domain" description="CV ZBD" evidence="58">
    <location>
        <begin position="4493"/>
        <end position="4605"/>
    </location>
</feature>
<feature type="domain" description="Nidovirus-type SAM-dependent 2'-O-MTase" evidence="69">
    <location>
        <begin position="5938"/>
        <end position="6216"/>
    </location>
</feature>
<feature type="domain" description="RdRp Nsp8 cofactor" evidence="64">
    <location>
        <begin position="3154"/>
        <end position="3348"/>
    </location>
</feature>
<evidence type="ECO:0000256" key="38">
    <source>
        <dbReference type="ARBA" id="ARBA00043918"/>
    </source>
</evidence>
<keyword evidence="36" id="KW-0456">Lyase</keyword>
<comment type="function">
    <text evidence="38">RNA-directed RNA polymerase that catalyzes the transcription of viral genomic and subgenomic RNAs. Acts in complex with nsp7 and nsp8 to transcribe both the minus and positive strands of genomic RNA. The kinase-like NiRAN domain of NSP12 attaches one or more nucleotides to the amino terminus of NSP9, forming a covalent RNA-protein intermediate that serves as transcription/replication primer. Subgenomic RNAs (sgRNAs) are formed by discontinuous transcription: The polymerase has the ability to pause at transcription-regulating sequences (TRS) and jump to the leader TRS, resulting in a major deletion. This creates a series of subgenomic RNAs that are replicated, transcribed and translated. In addition, Nsp12 is a subunit of the viral RNA capping enzyme that catalyzes the RNA guanylyltransferase reaction for genomic and sub-genomic RNAs. Subsequently, the NiRAN domain transfers RNA to GDP, and forms the core cap structure GpppA-RNA.</text>
</comment>
<dbReference type="PROSITE" id="PS51993">
    <property type="entry name" value="COV_3ECTO"/>
    <property type="match status" value="1"/>
</dbReference>
<evidence type="ECO:0000256" key="13">
    <source>
        <dbReference type="ARBA" id="ARBA00022692"/>
    </source>
</evidence>
<dbReference type="Pfam" id="PF20633">
    <property type="entry name" value="CoV_NSP13_stalk"/>
    <property type="match status" value="1"/>
</dbReference>
<dbReference type="GO" id="GO:0075523">
    <property type="term" value="P:viral translational frameshifting"/>
    <property type="evidence" value="ECO:0007669"/>
    <property type="project" value="UniProtKB-KW"/>
</dbReference>
<dbReference type="PROSITE" id="PS51953">
    <property type="entry name" value="NIV_EXON"/>
    <property type="match status" value="1"/>
</dbReference>
<feature type="active site" evidence="50">
    <location>
        <position position="5831"/>
    </location>
</feature>
<dbReference type="InterPro" id="IPR007094">
    <property type="entry name" value="RNA-dir_pol_PSvirus"/>
</dbReference>
<evidence type="ECO:0000256" key="3">
    <source>
        <dbReference type="ARBA" id="ARBA00003368"/>
    </source>
</evidence>
<evidence type="ECO:0000256" key="12">
    <source>
        <dbReference type="ARBA" id="ARBA00022679"/>
    </source>
</evidence>
<dbReference type="PROSITE" id="PS52000">
    <property type="entry name" value="COV_NSP12_IF"/>
    <property type="match status" value="1"/>
</dbReference>
<dbReference type="PROSITE" id="PS51954">
    <property type="entry name" value="COV_N7_MTASE"/>
    <property type="match status" value="1"/>
</dbReference>
<dbReference type="InterPro" id="IPR043504">
    <property type="entry name" value="Peptidase_S1_PA_chymotrypsin"/>
</dbReference>
<dbReference type="Pfam" id="PF01661">
    <property type="entry name" value="Macro"/>
    <property type="match status" value="1"/>
</dbReference>
<evidence type="ECO:0000259" key="56">
    <source>
        <dbReference type="PROSITE" id="PS51154"/>
    </source>
</evidence>
<dbReference type="InterPro" id="IPR044863">
    <property type="entry name" value="NIRAN"/>
</dbReference>
<dbReference type="Gene3D" id="1.10.1840.10">
    <property type="entry name" value="main proteinase (3clpro) structure, domain 3"/>
    <property type="match status" value="1"/>
</dbReference>
<dbReference type="InterPro" id="IPR049894">
    <property type="entry name" value="COV_NSP3_3ECTO"/>
</dbReference>
<feature type="transmembrane region" description="Helical" evidence="54">
    <location>
        <begin position="1629"/>
        <end position="1650"/>
    </location>
</feature>
<dbReference type="GO" id="GO:0044172">
    <property type="term" value="C:host cell endoplasmic reticulum-Golgi intermediate compartment"/>
    <property type="evidence" value="ECO:0007669"/>
    <property type="project" value="UniProtKB-SubCell"/>
</dbReference>
<keyword evidence="15 48" id="KW-0540">Nuclease</keyword>
<feature type="domain" description="ExoN" evidence="67">
    <location>
        <begin position="5179"/>
        <end position="5392"/>
    </location>
</feature>
<dbReference type="Pfam" id="PF19215">
    <property type="entry name" value="CoV_NSP15_C"/>
    <property type="match status" value="1"/>
</dbReference>
<dbReference type="InterPro" id="IPR046438">
    <property type="entry name" value="NIV_2_O_MTASE"/>
</dbReference>
<dbReference type="CDD" id="cd21512">
    <property type="entry name" value="cv_gamma-delta_Nsp2_IBV-like"/>
    <property type="match status" value="1"/>
</dbReference>
<evidence type="ECO:0000256" key="11">
    <source>
        <dbReference type="ARBA" id="ARBA00022670"/>
    </source>
</evidence>
<feature type="domain" description="ExoN/MTase coactivator" evidence="66">
    <location>
        <begin position="3452"/>
        <end position="3586"/>
    </location>
</feature>
<evidence type="ECO:0000256" key="33">
    <source>
        <dbReference type="ARBA" id="ARBA00023136"/>
    </source>
</evidence>
<dbReference type="CDD" id="cd21473">
    <property type="entry name" value="cv_Nsp4_TM"/>
    <property type="match status" value="1"/>
</dbReference>
<dbReference type="GO" id="GO:0003724">
    <property type="term" value="F:RNA helicase activity"/>
    <property type="evidence" value="ECO:0007669"/>
    <property type="project" value="UniProtKB-EC"/>
</dbReference>
<feature type="transmembrane region" description="Helical" evidence="54">
    <location>
        <begin position="2277"/>
        <end position="2295"/>
    </location>
</feature>
<feature type="transmembrane region" description="Helical" evidence="54">
    <location>
        <begin position="2991"/>
        <end position="3011"/>
    </location>
</feature>
<evidence type="ECO:0000259" key="74">
    <source>
        <dbReference type="PROSITE" id="PS51993"/>
    </source>
</evidence>
<dbReference type="Pfam" id="PF00680">
    <property type="entry name" value="RdRP_1"/>
    <property type="match status" value="1"/>
</dbReference>
<feature type="compositionally biased region" description="Basic and acidic residues" evidence="53">
    <location>
        <begin position="868"/>
        <end position="893"/>
    </location>
</feature>
<dbReference type="SUPFAM" id="SSF140367">
    <property type="entry name" value="Coronavirus NSP7-like"/>
    <property type="match status" value="1"/>
</dbReference>
<keyword evidence="26 48" id="KW-0269">Exonuclease</keyword>
<evidence type="ECO:0000259" key="61">
    <source>
        <dbReference type="PROSITE" id="PS51947"/>
    </source>
</evidence>
<evidence type="ECO:0000256" key="15">
    <source>
        <dbReference type="ARBA" id="ARBA00022722"/>
    </source>
</evidence>
<dbReference type="CDD" id="cd23530">
    <property type="entry name" value="capping_2-OMTase_deltaCoV_Nsp16"/>
    <property type="match status" value="1"/>
</dbReference>
<evidence type="ECO:0000256" key="41">
    <source>
        <dbReference type="ARBA" id="ARBA00046192"/>
    </source>
</evidence>
<keyword evidence="14" id="KW-0548">Nucleotidyltransferase</keyword>
<dbReference type="InterPro" id="IPR046440">
    <property type="entry name" value="AV_NSP11N_COV_NSP15M"/>
</dbReference>
<dbReference type="InterPro" id="IPR044371">
    <property type="entry name" value="Macro_X_NSP3-like"/>
</dbReference>
<evidence type="ECO:0000256" key="53">
    <source>
        <dbReference type="SAM" id="MobiDB-lite"/>
    </source>
</evidence>
<evidence type="ECO:0000256" key="1">
    <source>
        <dbReference type="ARBA" id="ARBA00000707"/>
    </source>
</evidence>
<evidence type="ECO:0000256" key="16">
    <source>
        <dbReference type="ARBA" id="ARBA00022723"/>
    </source>
</evidence>
<dbReference type="SUPFAM" id="SSF52540">
    <property type="entry name" value="P-loop containing nucleoside triphosphate hydrolases"/>
    <property type="match status" value="1"/>
</dbReference>
<dbReference type="InterPro" id="IPR027351">
    <property type="entry name" value="(+)RNA_virus_helicase_core_dom"/>
</dbReference>
<dbReference type="InterPro" id="IPR047570">
    <property type="entry name" value="NSP12_IF_CoV"/>
</dbReference>
<feature type="domain" description="Nsp4C" evidence="60">
    <location>
        <begin position="2391"/>
        <end position="2488"/>
    </location>
</feature>
<dbReference type="CDD" id="cd21900">
    <property type="entry name" value="deltaCoV_Nsp9"/>
    <property type="match status" value="1"/>
</dbReference>
<keyword evidence="11" id="KW-0645">Protease</keyword>
<evidence type="ECO:0000259" key="68">
    <source>
        <dbReference type="PROSITE" id="PS51954"/>
    </source>
</evidence>
<dbReference type="InterPro" id="IPR050534">
    <property type="entry name" value="Coronavir_polyprotein_1ab"/>
</dbReference>
<evidence type="ECO:0000256" key="36">
    <source>
        <dbReference type="ARBA" id="ARBA00023239"/>
    </source>
</evidence>
<dbReference type="InterPro" id="IPR001205">
    <property type="entry name" value="RNA-dir_pol_C"/>
</dbReference>
<dbReference type="Gene3D" id="3.40.50.300">
    <property type="entry name" value="P-loop containing nucleotide triphosphate hydrolases"/>
    <property type="match status" value="2"/>
</dbReference>
<keyword evidence="34" id="KW-1015">Disulfide bond</keyword>
<dbReference type="Pfam" id="PF06471">
    <property type="entry name" value="CoV_ExoN"/>
    <property type="match status" value="1"/>
</dbReference>
<feature type="active site" evidence="48">
    <location>
        <position position="5373"/>
    </location>
</feature>
<dbReference type="Pfam" id="PF19213">
    <property type="entry name" value="CoV_NSP6"/>
    <property type="match status" value="1"/>
</dbReference>
<dbReference type="GO" id="GO:0019082">
    <property type="term" value="P:viral protein processing"/>
    <property type="evidence" value="ECO:0007669"/>
    <property type="project" value="InterPro"/>
</dbReference>
<evidence type="ECO:0000256" key="46">
    <source>
        <dbReference type="PROSITE-ProRule" id="PRU01294"/>
    </source>
</evidence>
<comment type="cofactor">
    <cofactor evidence="2">
        <name>Mn(2+)</name>
        <dbReference type="ChEBI" id="CHEBI:29035"/>
    </cofactor>
</comment>
<dbReference type="GO" id="GO:0043139">
    <property type="term" value="F:5'-3' DNA helicase activity"/>
    <property type="evidence" value="ECO:0007669"/>
    <property type="project" value="TreeGrafter"/>
</dbReference>
<dbReference type="PROSITE" id="PS51946">
    <property type="entry name" value="COV_NSP4C"/>
    <property type="match status" value="1"/>
</dbReference>
<dbReference type="GO" id="GO:0004843">
    <property type="term" value="F:cysteine-type deubiquitinase activity"/>
    <property type="evidence" value="ECO:0007669"/>
    <property type="project" value="UniProtKB-EC"/>
</dbReference>
<evidence type="ECO:0000259" key="57">
    <source>
        <dbReference type="PROSITE" id="PS51442"/>
    </source>
</evidence>
<dbReference type="PROSITE" id="PS51960">
    <property type="entry name" value="COV_NSP15_NTD"/>
    <property type="match status" value="1"/>
</dbReference>
<evidence type="ECO:0000256" key="47">
    <source>
        <dbReference type="PROSITE-ProRule" id="PRU01296"/>
    </source>
</evidence>
<sequence>MSSLSKTKKQRDKGAICIPELNNNNSLLILLAANQAGKVVQNPESVRYLNGYRLIFFQRVPGLQTISPTCSMDDFEKVFGKIDTAHVIRLLVRDNSWSLTKETLIAKAKTLNLSNADLSAIVKFGNDRISTLAALAIFYQAVQIEDNAMFLLVENMFLQMALSGKIGRALAYIRRIQVVQTSMYLNLNVEAYSTLFASVLLANATVEGPSLLLGNFVMWTGATARRTANGLEIYSGPSRPAVVANDTPRNYGDLLLVSTKQKVQDVYEGWHCLINGQSYLEVKGDCSVFYPLVSNKVLLSPHIIKGTSDRPRRVVFHVPPSEEFKLFIAARTLLNECTVNWDDGCMFERGSLLMVGTSQPGDTVVESESHFFALYKHLKDSFEVFKTKAYSLFMPADNLDIVVPHVSQVLRCLVKLTSKLSSDLAWYVVRAMDIIHQATLKTLMTVERFAIRVVDGSVKILSAFWELVFKPILEVCASVVACGVDTCLFVLEQLVFVIVDTSMYVLEKVDIGLLKATYGCKLIGDLTHYYINDLVIRPIKDVLSPVATTVIHFENFAVSLPSNGHNVQLGKQWYKLGGSDVANVNTDSNADSTTIENLCMLFAFSDCFVEGTLLDVPKDQVRAVLRANTHTKMVKGSIVMAYNGPHYHEYTIKTEDSVETCGVLSLDVTHTTLEKLVRKSLKLNNIPFSFIVEGSVILVKRQLFTVVCDAFEDSVNQVINKKISTISYGYTDYQNLCDKAIEAVKTASKSEGSFVCFNEETGLLLAPEDVGGVVRVSVQTADDGEEEILYDEDSSAQYEDDEAPIPVVDPTEYDVLPIPSVDTKLDTIIEECDDEFLIIIENSEDQDSGSLEDASGTVPNHTSPEDTGDSKEHLDTLDGASHSENRINERTLEDFSSNNDQPDDYILQEDSDTQSEVSECSIPLDTVVCLPNITEPYPESLTSVAEQKVVFYVGTLDKITVNSAVLVNPANANLTNGGGAAAAIADMAGADYQKLCNQSAPIKGLFVTPPFNAKRLGYECIAHVVAPRGTDDNVRTKLLHCYQSILTKSATYVIPILGVGIFGCNIVDSLSAFKEALGDLKCHVTLVTLNPDHAKVWETLNKHTVQYTTDFDQIHTKLCTTEEVSQLKLFDGVQFVNKPLASVVYLSVQRECEQEAAELRLTLQQYYLMLKYQSLEWNTHRKKGVVILKQARNNCYVSSAIAFIQYAGITFKGRLASYYSAYLNGNPSAFVAYCYAVSNQVPGEEGNAIDVLNALCLGNVMIAGTVNCCGTTFTHEGIVYSPRIANPPVVRCYKCNTETTVHLTTPAIVVGGSMVDSFSGPAIYHSKQQSHWIASLKPPAGDFTVECIYIANDNSSRKVLDTKYVVQKSVEQQFSDYNKYSVLPQEEGKLPDENLESTTHTESPLKKLKATVLDNPNTLDLLEVWISKPKSILVKSWSVIGKVLFKANTVLKFAGSVAKKIYIYLYKVGAVHEVSHLTMSEAVSYFKDNTPKVKKFFKVVKCVGANLVHTLNNLHLFFWVHPITLAMRVVFLMLVWLYAKTGLPCHEENVYNTDEFCADKGIFCKPCMASKDSIHLYKHLAVSQQPEETIFYSIYALHIVLLVTNPYVWCITVGLAYTFNYLEYGLPFYGVLQVNPFTTVLVVYGIYYLYKFYFYIQHICKGCKNPQCVLCVKKKVSKIVIVDTVVQGRKYYTDIQTNGGTQFCEKHAFYCKQCDSNELGSTFIPIEVVESLSKSTGLAPRPTGPAYVVADDVTLQDNCYVARGSVGNVMRTAVFRAADIITVAALQKNLSYSNNVVIAVNLNDPGMLKQAREFAVLLALNLSRPIFIIDHKYDVKDDVFNEYKDVLKKYYTFNDVAMTGDLYHDLKMATDGQASDDVMEAVKIALDRGVEFTVEAPNNTIPHYAFDFNSLSDDDQQLLVKYNCGSGVMKGTAINTILPAALVKLLSPKACVKIRNAASRNGIKFCVSPCNRMLRSSIPVLPYSQKKGGANVNNKWLRLLVAYALIYSISYAAECIMQQAPPNYKIDIPADDFRVIRNGVLDIIRPDDTCFSNKFLAFDGWYVKPYTNSPHCPVVVGSVFTNGAVLTGIPGMLLHREGLIIHIFDKLATNVLGHLNVLKHALWNRGSVVGYTRDTVVTGNSYLDSIALFNSQCAYLTYNAIRELYCYDRVDDKHKLYMDVLPHVTYTVDTLDGGQASLVLPEQLLYWPYLVRFVQSTYCRMGHCFDTKPGYCVAFVNKFVYYSDTTEPGVFCGDTVPHMVANAIMGFILGTDVFKSSVMLVFTTTMIIAIIVFVLTIQRLFKHYTMFVAYVVLIAVANFIGLVVAYYIPIFLIPFYIGYVYIMLVSTPITRAIGLAFMAITLVPLMSNVVLLAMIVCLGVYGVSYYFWTVVSIGNANFSSFYTASKSTFVIDNKIYVDLMNLAGDNFDTYLASYAKYRYYSGSADSNEYNKVCVAFLAKAMDTFKQAGGTGSVLYTPPKLAVVQAGIKKLLSPSGMVEHCVVSVTYQGSTLNGVWLHDTVYTPRHVIGKYTASQWKDMVNLVDNREFSVFCPTQGVNLNVMSVRMQGAVLQLKVHAKNLKTPDYVFEKATPGTPMTIACAYDGVVQTIYHVVLQNNGLLFASFLNGACGSVGYTVRGSKLILYYMHHIEFSNKTHGGTTMDGHFYGDYVDEEKIQHLKSSSTLTDNVMSHIFVHLLTINRRPEWLANVGIEVADFNEWAATSNFTKYPLNVDNQKYLEALAGIVKIPINIILATIVKLHANWGDARILGQSDFELDWTPQMVYSQTPVNLQNSQLSKISPIVAIIFYSCFYLYIFFFTIPFVYVKYIVLLSLVIGVATWVCVKHTMTFVLGYLVPILFVSARHSCVTFVSNTVLRRILFYLFEEYFYSDFAFYVVCGFVSALWVQAMRGIYDTLHKRYYLTTAVEGMVRALSAVYIIFKFKRAWDADVLDIGNFFELSTIFSPSLITTISFYFVNYISGSVEALSSLPAKLLIFYTIGFICTMRYGIFWLFNKLTGIPVGTYKYLVSRDELKYMMATRMKPPTNFIEVLWTNFKLMGVGGTKDIVLSTVQNRVLDAKATAVLVANLLEKTGMTSKHETSKRIVHLHNATLKAQTYEEAETFLVQLLANLLEFLGTEQLEAYVTSLEQNPLVLQAVVDNAIALDSYRVYKEADEAYKQSVANNESIAEQKKKLKLANIAKSDWDRDRAANKKLEKLADQAMKAMYLAERSEDRRVKLTSGLTAMLYHMLRRVNSDKVTALFECAKSNVIPIHAIAGSSTDGLKVLIDCEETYKKHVVNNSILYKGNCYTIIKQLDLDNAQIEGTPKSYPVVVECVLSRAKCQNNELYIRNVYTAQAECLDANDKSSAANSFYVTHNGKKICVAVTSDLDNLTTAVVSTDSGKVVLTLEPPLRFAHVVGGKNCMVYLYFVKDVRTIFRGMVIGHISSTTMLQANGTTIEQQQNASLLTYLTFSADPKEAYLKHLEAGGKPLMGVVRVMAPLGEGFAVTTKPQPSATQHAYGGASVCIYCRSHTTHPTSNCLYKGRFVHVDKDLDPVKFVLEHEPCNACQRWKSFDCTCVSVQSNTYLNRVRGSSGAQLEPQRPGAAPDIVRRAFHVYNNKNVGIFTNFKTNCARHRVAGTETYFVTKQCDERQFRTEEKFYNTLPQHFKGRVVPIHDFFIYDGTPNVVRQRLTKYTLLDLVYALRHLSTSIDLIKEMLTIYCGTSPEFFTENWFDPIENVNFYVEIHKLGRIIANCVLKANEFVSTCNKLGFVGVLTPDNQDLEGLIYDYGDYLLSTSEGCVDMESYYSYLMPVMSMTHMLKCECLEDGLYKSYPIHRYDFTDLKLSLFNKYFPHWHRTYHPNTIECDNDRCILHCSNFNILFSMCIPNTAYGNLCSQATVDGHPVIQTVGVHSKELGIVFNTDVVRHMSNINLTTLMRLVGDPTTHCAVADACVDMRTPCQTLASIASGATKQSVKPGHFNAHFYQKLMDSGLIDELGEDIKHFYFMQDGEAAIKDYSYYRYNTPTMVDISMFLFCLEVADCYLDAYEGGCTNAQNIVVNNLDKSAGFPFNKLGKARNYYDLTYAEQDELFQYTKRNVLPTFTQMNLKYAISAKDRARTVAGVSIVSTMTNRQYHQKLLKSISLMRNQTIVIGTTKFYGGWHQMLTNLMHGIKNPLLFGWDYPKCDRSMPNILRIASSLLLARKHSCCNSREKFYRLANECCQVLSEVVLSGNILYVKPGGTSSGDATTAYANSVFNILQVVSANVATFLSTSTDKFDTEDICKLHRSVYETIYRGDSDDVPTVRAFYEHLKRYFGLMILSDDGVACIDSNAASLGYVANLDAFRDLLFYQNNVYMSDSKCWQESDLTVGPHEFCSQHTILVEKEGEAYYLPYPDVSRILGACIFVDDFNKSDPVQNLERYISLAIDAYPLTKVSPVKGKVFYLLLDYIRDLARELHKGIYDAFQATTDLTYIDNFTQELFYAQMYERAPTLQATGACVVCNSPTILRCGDCIRRPLLCCVCCYQHITRTNHKRVMAINNYVCSVDTCNEDNVELLYISGTTIYCVNHKPALCIPIVSNGTVFGIYRHTARGSDDIQVFNSLATSDYNTIEPYRLANSVSTSLMLFAAETIKAKEEAIKRSYAVATVKDTYDGRIIKLSWEIGKKIPPISKNHIFIGYHFNKNGKTQVGDYTLVKCDGDSYMYKGTSTYRLQVGDTLTLMSHVVTPLSAPPVLVQVSYTRTNYARDTLNCTHLLNHFESYNNIIKRRITTVLGPPGTGKSTFAIGLAMYFPSARVCYTASSHAAIDALCDKAVKSLPSDECTRIVPTRTTIDCFQGFAINNTHARYVFSTINALPDIKCDIVVVDEISMLTNYELSTVNARLSYNHIVYVGDPYQLPAPRTLLTSGQLEPVDYNVVTNIMVNNGADVMLTRCYRCPAEIVNTVSKLVYGCKLEPVKKPSGACYKVLVNSGNDIMYEGLSAYNKPQLELACKFRDFKGWYDATFISPYNAMNLKAASLGFSTQTVDSSQGSEYNYVIFCVTTDSGHALNLARLNVALTRAKLGILVVFRQRDKLYDSLEFEELCAADIVGGKCGTQASTQLESRGLSGTQPSSLFKICNTSYSKQSPAYALTCDDLGPDYVCAGDVARFVGVNDNTTISYRYLVSMLGLVTTQPIPNYHNFILNKEQAKEYVLSWVGFDVEAAHAIKPHVGTNLPLQLGFSNGINLSVKPEGFWVTESCTVSGEVPSKIPPGEAFSHLKKDMRQGKPWTVIRFSIVKMLAELLKDTDAIVFVTWAHQLELVTMRYFVKIGAERCCDCGRRATFCNSDASRLGCMAHFEGLDYCYNPFIVDVYTWGFTGSLSTNHANICNYHTSAHVASADAEMAVCVAIHELFSTVDWNLAFPTTAYQDLLNKACRLVQANYMRILLVTMNTNIIHDIGNPKGIKTIRDKGLIYHFYDKNPVSSNVKMLNYNTSMASDFDGLVMFWNCNVDVYPTNALVCRYDTHKQKHLIGPNGSALYVNKHAFLTPPMSSYAVHRLRLAPIVFYSDTACSDEHIVASVRECITRCNNGSTVCGTHIREYDDFVKAYTLMNKSGFNVYIPRDVNVFNCWLRFNQLQSLENLAYNCYYKNHNVKVKGELDVIITNNVVSVSVDGFIQKIFENHTILPVSVAFEHYTNRHVDALPTPSLLSGLGVDTTCNFTVWLNNDTVFSNTLNVSTYTDVKQVGNHVVLMDERYGSTLSDYINCESAIFISPNKYKKYNPIMLSAIQKCGYPCYGEVVYIYLHKPVDLGYLTQGRSVNDFTPRTPMEIDFLSMDEHEFITKYKCEDLGLDHIIYGDFTKSIVGGCHSLISLVRSKINAECIATTHNPVQNYIVVASNGSSKTVCTVLDLLLDDYVDIIRQAHSSYTSHSKVFSVTVDAQNVRFMIWHDVKVNTCYPLMQTLANGYQMPGFYKTLITERSVCSIDNYHSWVPTIPGIMKNVLKYRQLFNYVVKKDCVATPHNMTVLHLGAASADGVAPGTTVLKQYFHEGTRIIDLDVRDFVSDANEVIIKDYRTFMPPDYVDFIISDMYSAEEHFFDNLCHIVTNRLSYGGTFIVKFTEHSYSQLLYELAGNFSSYEIFCTGVNAASSEGWLCCFNYLNVRKHVIVEDMHSNYIKWRNEVTLKPIYSTLADIPTTKLKLRATPVIGFKEYSSKPILISLVASGRLLVRPNSTGALF</sequence>
<dbReference type="Gene3D" id="6.10.140.2090">
    <property type="match status" value="1"/>
</dbReference>
<dbReference type="SUPFAM" id="SSF56672">
    <property type="entry name" value="DNA/RNA polymerases"/>
    <property type="match status" value="1"/>
</dbReference>
<evidence type="ECO:0000256" key="48">
    <source>
        <dbReference type="PROSITE-ProRule" id="PRU01298"/>
    </source>
</evidence>
<feature type="transmembrane region" description="Helical" evidence="54">
    <location>
        <begin position="1996"/>
        <end position="2013"/>
    </location>
</feature>
<accession>A0AB39AG72</accession>
<keyword evidence="22 50" id="KW-0378">Hydrolase</keyword>
<feature type="region of interest" description="CoV-Y" evidence="51">
    <location>
        <begin position="1745"/>
        <end position="1988"/>
    </location>
</feature>
<feature type="active site" evidence="48">
    <location>
        <position position="5297"/>
    </location>
</feature>
<comment type="catalytic activity">
    <reaction evidence="40">
        <text>a 5'-end diphospho-ribonucleoside in mRNA + GTP + H(+) = a 5'-end (5'-triphosphoguanosine)-ribonucleoside in mRNA + diphosphate</text>
        <dbReference type="Rhea" id="RHEA:67012"/>
        <dbReference type="Rhea" id="RHEA-COMP:17165"/>
        <dbReference type="Rhea" id="RHEA-COMP:17166"/>
        <dbReference type="ChEBI" id="CHEBI:15378"/>
        <dbReference type="ChEBI" id="CHEBI:33019"/>
        <dbReference type="ChEBI" id="CHEBI:37565"/>
        <dbReference type="ChEBI" id="CHEBI:167616"/>
        <dbReference type="ChEBI" id="CHEBI:167617"/>
        <dbReference type="EC" id="2.7.7.50"/>
    </reaction>
    <physiologicalReaction direction="left-to-right" evidence="40">
        <dbReference type="Rhea" id="RHEA:67013"/>
    </physiologicalReaction>
</comment>
<evidence type="ECO:0000259" key="73">
    <source>
        <dbReference type="PROSITE" id="PS51992"/>
    </source>
</evidence>
<comment type="catalytic activity">
    <reaction evidence="1">
        <text>Thiol-dependent hydrolysis of ester, thioester, amide, peptide and isopeptide bonds formed by the C-terminal Gly of ubiquitin (a 76-residue protein attached to proteins as an intracellular targeting signal).</text>
        <dbReference type="EC" id="3.4.19.12"/>
    </reaction>
</comment>
<comment type="caution">
    <text evidence="51">Lacks conserved residue(s) required for the propagation of feature annotation.</text>
</comment>
<dbReference type="Pfam" id="PF20632">
    <property type="entry name" value="CoV_NSP13_ZBD"/>
    <property type="match status" value="1"/>
</dbReference>
<dbReference type="SUPFAM" id="SSF143076">
    <property type="entry name" value="Coronavirus NSP8-like"/>
    <property type="match status" value="1"/>
</dbReference>
<feature type="domain" description="NendoU" evidence="70">
    <location>
        <begin position="5801"/>
        <end position="5936"/>
    </location>
</feature>
<evidence type="ECO:0000256" key="19">
    <source>
        <dbReference type="ARBA" id="ARBA00022758"/>
    </source>
</evidence>
<comment type="subcellular location">
    <subcellularLocation>
        <location evidence="5">Host cytoplasm</location>
        <location evidence="5">Host perinuclear region</location>
    </subcellularLocation>
    <subcellularLocation>
        <location evidence="6">Host endoplasmic reticulum-Golgi intermediate compartment</location>
    </subcellularLocation>
    <subcellularLocation>
        <location evidence="4">Host membrane</location>
        <topology evidence="4">Multi-pass membrane protein</topology>
    </subcellularLocation>
</comment>
<dbReference type="CDD" id="cd21689">
    <property type="entry name" value="stalk_CoV_Nsp13-like"/>
    <property type="match status" value="1"/>
</dbReference>
<dbReference type="SUPFAM" id="SSF101816">
    <property type="entry name" value="Replicase NSP9"/>
    <property type="match status" value="1"/>
</dbReference>
<dbReference type="InterPro" id="IPR044383">
    <property type="entry name" value="NSP2_IBV-like"/>
</dbReference>
<dbReference type="PROSITE" id="PS50507">
    <property type="entry name" value="RDRP_SSRNA_POS"/>
    <property type="match status" value="1"/>
</dbReference>
<dbReference type="InterPro" id="IPR002589">
    <property type="entry name" value="Macro_dom"/>
</dbReference>
<reference evidence="76" key="1">
    <citation type="submission" date="2024-05" db="EMBL/GenBank/DDBJ databases">
        <title>Avian Migration-Mediated Cross-Species Transmission and Recombination Shaping the Diversity of Gammacoronaviruses and Deltacoronaviruses.</title>
        <authorList>
            <person name="Han Y."/>
            <person name="Xu P."/>
            <person name="Xu Y."/>
            <person name="Wang Y."/>
            <person name="Hu J."/>
            <person name="Ma M."/>
            <person name="Li Z."/>
            <person name="Bo S."/>
            <person name="Zhao C."/>
            <person name="Ji L."/>
            <person name="Yuan Y."/>
            <person name="Zhao W."/>
            <person name="Wang J."/>
            <person name="Jin Q."/>
            <person name="Wu Z."/>
            <person name="He G."/>
        </authorList>
    </citation>
    <scope>NUCLEOTIDE SEQUENCE</scope>
    <source>
        <strain evidence="76">AvAc-DeltaCoV/SH21-SH141</strain>
    </source>
</reference>
<feature type="domain" description="Nsp9 ssRNA-binding" evidence="65">
    <location>
        <begin position="3342"/>
        <end position="3450"/>
    </location>
</feature>
<dbReference type="CDD" id="cd21401">
    <property type="entry name" value="ZBD_cv_Nsp13-like"/>
    <property type="match status" value="1"/>
</dbReference>
<feature type="domain" description="Nsp15 N-terminal oligomerization" evidence="71">
    <location>
        <begin position="5616"/>
        <end position="5676"/>
    </location>
</feature>
<keyword evidence="16 51" id="KW-0479">Metal-binding</keyword>
<comment type="catalytic activity">
    <reaction evidence="37">
        <text>uridylyl-uridylyl-ribonucleotide-RNA = a 3'-end uridylyl-2',3'-cyclophospho-uridine-RNA + a 5'-end dephospho-ribonucleoside-RNA</text>
        <dbReference type="Rhea" id="RHEA:67732"/>
        <dbReference type="Rhea" id="RHEA-COMP:13936"/>
        <dbReference type="Rhea" id="RHEA-COMP:17334"/>
        <dbReference type="Rhea" id="RHEA-COMP:17335"/>
        <dbReference type="ChEBI" id="CHEBI:138284"/>
        <dbReference type="ChEBI" id="CHEBI:173079"/>
        <dbReference type="ChEBI" id="CHEBI:173080"/>
    </reaction>
</comment>
<feature type="transmembrane region" description="Helical" evidence="54">
    <location>
        <begin position="1594"/>
        <end position="1617"/>
    </location>
</feature>
<evidence type="ECO:0000256" key="35">
    <source>
        <dbReference type="ARBA" id="ARBA00023200"/>
    </source>
</evidence>
<dbReference type="InterPro" id="IPR048673">
    <property type="entry name" value="NSP13_stalk_CoV"/>
</dbReference>
<dbReference type="InterPro" id="IPR014822">
    <property type="entry name" value="NSP9_CoV"/>
</dbReference>
<feature type="domain" description="Nsp12 Interface" evidence="75">
    <location>
        <begin position="3830"/>
        <end position="3928"/>
    </location>
</feature>
<dbReference type="InterPro" id="IPR009003">
    <property type="entry name" value="Peptidase_S1_PA"/>
</dbReference>
<feature type="domain" description="RdRp Nsp7 cofactor" evidence="63">
    <location>
        <begin position="3071"/>
        <end position="3153"/>
    </location>
</feature>
<dbReference type="PROSITE" id="PS51154">
    <property type="entry name" value="MACRO"/>
    <property type="match status" value="1"/>
</dbReference>
<dbReference type="InterPro" id="IPR043611">
    <property type="entry name" value="CoV_NSP3_C"/>
</dbReference>
<dbReference type="Pfam" id="PF16348">
    <property type="entry name" value="CoV_NSP4_C"/>
    <property type="match status" value="1"/>
</dbReference>
<dbReference type="SUPFAM" id="SSF142877">
    <property type="entry name" value="EndoU-like"/>
    <property type="match status" value="1"/>
</dbReference>
<keyword evidence="18" id="KW-0547">Nucleotide-binding</keyword>
<evidence type="ECO:0000259" key="67">
    <source>
        <dbReference type="PROSITE" id="PS51953"/>
    </source>
</evidence>
<evidence type="ECO:0000259" key="75">
    <source>
        <dbReference type="PROSITE" id="PS52000"/>
    </source>
</evidence>
<comment type="similarity">
    <text evidence="7 46">Belongs to the coronaviruses polyprotein 1ab family.</text>
</comment>
<feature type="region of interest" description="Y1" evidence="51">
    <location>
        <begin position="1654"/>
        <end position="1744"/>
    </location>
</feature>
<dbReference type="Pfam" id="PF20631">
    <property type="entry name" value="CoV_NSP13_1B"/>
    <property type="match status" value="1"/>
</dbReference>
<dbReference type="InterPro" id="IPR014829">
    <property type="entry name" value="NSP8_CoV"/>
</dbReference>
<keyword evidence="9" id="KW-0945">Host-virus interaction</keyword>
<dbReference type="InterPro" id="IPR043608">
    <property type="entry name" value="CoV_NSP15_M"/>
</dbReference>
<evidence type="ECO:0000256" key="42">
    <source>
        <dbReference type="ARBA" id="ARBA00047984"/>
    </source>
</evidence>
<dbReference type="SUPFAM" id="SSF144246">
    <property type="entry name" value="Coronavirus NSP10-like"/>
    <property type="match status" value="1"/>
</dbReference>
<dbReference type="PROSITE" id="PS51958">
    <property type="entry name" value="NENDOU"/>
    <property type="match status" value="1"/>
</dbReference>
<evidence type="ECO:0000259" key="66">
    <source>
        <dbReference type="PROSITE" id="PS51952"/>
    </source>
</evidence>
<feature type="transmembrane region" description="Helical" evidence="54">
    <location>
        <begin position="1516"/>
        <end position="1539"/>
    </location>
</feature>
<dbReference type="Gene3D" id="3.30.70.3540">
    <property type="entry name" value="Nsp8 replicase, head domain"/>
    <property type="match status" value="1"/>
</dbReference>
<feature type="active site" evidence="48">
    <location>
        <position position="5199"/>
    </location>
</feature>
<dbReference type="Pfam" id="PF19218">
    <property type="entry name" value="CoV_NSP3_C"/>
    <property type="match status" value="1"/>
</dbReference>
<keyword evidence="12 49" id="KW-0808">Transferase</keyword>
<dbReference type="Pfam" id="PF06460">
    <property type="entry name" value="CoV_Methyltr_2"/>
    <property type="match status" value="1"/>
</dbReference>
<evidence type="ECO:0000256" key="29">
    <source>
        <dbReference type="ARBA" id="ARBA00022884"/>
    </source>
</evidence>
<dbReference type="PROSITE" id="PS51657">
    <property type="entry name" value="PSRV_HELICASE"/>
    <property type="match status" value="1"/>
</dbReference>
<dbReference type="PROSITE" id="PS51949">
    <property type="entry name" value="COV_NSP7"/>
    <property type="match status" value="1"/>
</dbReference>
<feature type="region of interest" description="ZF2" evidence="51">
    <location>
        <begin position="1704"/>
        <end position="1714"/>
    </location>
</feature>
<keyword evidence="10 49" id="KW-0489">Methyltransferase</keyword>
<keyword evidence="20 50" id="KW-0255">Endonuclease</keyword>
<feature type="active site" evidence="50">
    <location>
        <position position="5881"/>
    </location>
</feature>
<dbReference type="InterPro" id="IPR043477">
    <property type="entry name" value="Peptidase_C30_dom3_CoV"/>
</dbReference>
<evidence type="ECO:0000256" key="17">
    <source>
        <dbReference type="ARBA" id="ARBA00022737"/>
    </source>
</evidence>
<organism evidence="76">
    <name type="scientific">Bird deltacoronavirus AnasCN24</name>
    <dbReference type="NCBI Taxonomy" id="3237947"/>
    <lineage>
        <taxon>Viruses</taxon>
        <taxon>Riboviria</taxon>
        <taxon>Orthornavirae</taxon>
        <taxon>Pisuviricota</taxon>
        <taxon>Pisoniviricetes</taxon>
        <taxon>Nidovirales</taxon>
        <taxon>Cornidovirineae</taxon>
        <taxon>Coronaviridae</taxon>
        <taxon>Orthocoronavirinae</taxon>
        <taxon>Deltacoronavirus</taxon>
    </lineage>
</organism>
<evidence type="ECO:0000256" key="39">
    <source>
        <dbReference type="ARBA" id="ARBA00043928"/>
    </source>
</evidence>
<dbReference type="GO" id="GO:0044220">
    <property type="term" value="C:host cell perinuclear region of cytoplasm"/>
    <property type="evidence" value="ECO:0007669"/>
    <property type="project" value="UniProtKB-SubCell"/>
</dbReference>
<dbReference type="GO" id="GO:0039520">
    <property type="term" value="P:symbiont-mediated activation of host autophagy"/>
    <property type="evidence" value="ECO:0007669"/>
    <property type="project" value="UniProtKB-KW"/>
</dbReference>
<keyword evidence="35" id="KW-1035">Host cytoplasm</keyword>
<evidence type="ECO:0000259" key="72">
    <source>
        <dbReference type="PROSITE" id="PS51961"/>
    </source>
</evidence>
<dbReference type="InterPro" id="IPR043174">
    <property type="entry name" value="NSP15_middle_sf"/>
</dbReference>
<feature type="transmembrane region" description="Helical" evidence="54">
    <location>
        <begin position="2823"/>
        <end position="2842"/>
    </location>
</feature>
<evidence type="ECO:0000259" key="63">
    <source>
        <dbReference type="PROSITE" id="PS51949"/>
    </source>
</evidence>
<feature type="transmembrane region" description="Helical" evidence="54">
    <location>
        <begin position="2307"/>
        <end position="2328"/>
    </location>
</feature>
<dbReference type="SMART" id="SM00506">
    <property type="entry name" value="A1pp"/>
    <property type="match status" value="1"/>
</dbReference>
<evidence type="ECO:0000313" key="76">
    <source>
        <dbReference type="EMBL" id="XDG24690.1"/>
    </source>
</evidence>
<feature type="domain" description="Nsp12 RNA-dependent RNA polymerase" evidence="62">
    <location>
        <begin position="3929"/>
        <end position="4492"/>
    </location>
</feature>
<dbReference type="PROSITE" id="PS51961">
    <property type="entry name" value="AV_NSP11N_COV_NSP15M"/>
    <property type="match status" value="1"/>
</dbReference>
<evidence type="ECO:0000259" key="62">
    <source>
        <dbReference type="PROSITE" id="PS51948"/>
    </source>
</evidence>
<evidence type="ECO:0000256" key="28">
    <source>
        <dbReference type="ARBA" id="ARBA00022870"/>
    </source>
</evidence>
<feature type="region of interest" description="Y4" evidence="51">
    <location>
        <begin position="1890"/>
        <end position="1988"/>
    </location>
</feature>
<feature type="transmembrane region" description="Helical" evidence="54">
    <location>
        <begin position="2958"/>
        <end position="2979"/>
    </location>
</feature>
<keyword evidence="21 45" id="KW-0863">Zinc-finger</keyword>
<proteinExistence type="inferred from homology"/>
<keyword evidence="30" id="KW-0693">Viral RNA replication</keyword>
<evidence type="ECO:0000256" key="30">
    <source>
        <dbReference type="ARBA" id="ARBA00022953"/>
    </source>
</evidence>
<dbReference type="InterPro" id="IPR027352">
    <property type="entry name" value="NSP13_ZBD_CoV-like"/>
</dbReference>
<dbReference type="SUPFAM" id="SSF53335">
    <property type="entry name" value="S-adenosyl-L-methionine-dependent methyltransferases"/>
    <property type="match status" value="1"/>
</dbReference>
<name>A0AB39AG72_9NIDO</name>
<comment type="function">
    <text evidence="39">Forms a primer, NSP9-pU, which is utilized by the polymerase for the initiation of RNA chains. Interacts with ribosome signal recognition particle RNA (SRP). Together with NSP8, suppress protein integration into the cell membrane, thereby disrupting host immune defenses.</text>
</comment>
<dbReference type="GO" id="GO:0008242">
    <property type="term" value="F:omega peptidase activity"/>
    <property type="evidence" value="ECO:0007669"/>
    <property type="project" value="InterPro"/>
</dbReference>
<evidence type="ECO:0000256" key="49">
    <source>
        <dbReference type="PROSITE-ProRule" id="PRU01299"/>
    </source>
</evidence>
<feature type="transmembrane region" description="Helical" evidence="54">
    <location>
        <begin position="2890"/>
        <end position="2911"/>
    </location>
</feature>
<dbReference type="PROSITE" id="PS51992">
    <property type="entry name" value="COV_NSP3_Y"/>
    <property type="match status" value="1"/>
</dbReference>
<evidence type="ECO:0000256" key="24">
    <source>
        <dbReference type="ARBA" id="ARBA00022807"/>
    </source>
</evidence>
<dbReference type="InterPro" id="IPR046436">
    <property type="entry name" value="NIV_EXON"/>
</dbReference>
<dbReference type="InterPro" id="IPR043502">
    <property type="entry name" value="DNA/RNA_pol_sf"/>
</dbReference>
<dbReference type="InterPro" id="IPR018995">
    <property type="entry name" value="RNA_synth_NSP10_CoV"/>
</dbReference>
<dbReference type="InterPro" id="IPR032505">
    <property type="entry name" value="CoV_NSP4_C"/>
</dbReference>
<evidence type="ECO:0000256" key="23">
    <source>
        <dbReference type="ARBA" id="ARBA00022806"/>
    </source>
</evidence>
<feature type="region of interest" description="ZF1" evidence="51">
    <location>
        <begin position="1658"/>
        <end position="1671"/>
    </location>
</feature>
<dbReference type="PROSITE" id="PS51947">
    <property type="entry name" value="NIRAN"/>
    <property type="match status" value="1"/>
</dbReference>
<keyword evidence="31 54" id="KW-1133">Transmembrane helix</keyword>
<evidence type="ECO:0000259" key="59">
    <source>
        <dbReference type="PROSITE" id="PS51657"/>
    </source>
</evidence>
<dbReference type="Pfam" id="PF13245">
    <property type="entry name" value="AAA_19"/>
    <property type="match status" value="1"/>
</dbReference>
<dbReference type="Pfam" id="PF05409">
    <property type="entry name" value="Peptidase_C30"/>
    <property type="match status" value="1"/>
</dbReference>
<dbReference type="GO" id="GO:0003968">
    <property type="term" value="F:RNA-directed RNA polymerase activity"/>
    <property type="evidence" value="ECO:0007669"/>
    <property type="project" value="UniProtKB-KW"/>
</dbReference>
<dbReference type="GO" id="GO:0004519">
    <property type="term" value="F:endonuclease activity"/>
    <property type="evidence" value="ECO:0007669"/>
    <property type="project" value="UniProtKB-UniRule"/>
</dbReference>
<dbReference type="GO" id="GO:0033644">
    <property type="term" value="C:host cell membrane"/>
    <property type="evidence" value="ECO:0007669"/>
    <property type="project" value="UniProtKB-SubCell"/>
</dbReference>
<evidence type="ECO:0000256" key="45">
    <source>
        <dbReference type="PROSITE-ProRule" id="PRU00986"/>
    </source>
</evidence>
<dbReference type="GO" id="GO:0004483">
    <property type="term" value="F:methyltransferase cap1 activity"/>
    <property type="evidence" value="ECO:0007669"/>
    <property type="project" value="UniProtKB-EC"/>
</dbReference>
<evidence type="ECO:0000256" key="26">
    <source>
        <dbReference type="ARBA" id="ARBA00022839"/>
    </source>
</evidence>
<dbReference type="InterPro" id="IPR044307">
    <property type="entry name" value="NSP5_Mpro_deltaCoV"/>
</dbReference>
<dbReference type="Gene3D" id="2.40.10.10">
    <property type="entry name" value="Trypsin-like serine proteases"/>
    <property type="match status" value="2"/>
</dbReference>
<dbReference type="GO" id="GO:0003723">
    <property type="term" value="F:RNA binding"/>
    <property type="evidence" value="ECO:0007669"/>
    <property type="project" value="UniProtKB-KW"/>
</dbReference>
<keyword evidence="8" id="KW-0696">RNA-directed RNA polymerase</keyword>
<keyword evidence="32" id="KW-1072">Activation of host autophagy by virus</keyword>
<dbReference type="InterPro" id="IPR036499">
    <property type="entry name" value="NSP9_sf_CoV"/>
</dbReference>
<dbReference type="PROSITE" id="PS51951">
    <property type="entry name" value="COV_NSP9_SSRNA_BD"/>
    <property type="match status" value="1"/>
</dbReference>
<keyword evidence="23" id="KW-0347">Helicase</keyword>
<dbReference type="Pfam" id="PF19217">
    <property type="entry name" value="CoV_NSP4_N"/>
    <property type="match status" value="1"/>
</dbReference>
<evidence type="ECO:0000256" key="27">
    <source>
        <dbReference type="ARBA" id="ARBA00022840"/>
    </source>
</evidence>
<dbReference type="GO" id="GO:0006351">
    <property type="term" value="P:DNA-templated transcription"/>
    <property type="evidence" value="ECO:0007669"/>
    <property type="project" value="InterPro"/>
</dbReference>
<evidence type="ECO:0000256" key="44">
    <source>
        <dbReference type="ARBA" id="ARBA00049042"/>
    </source>
</evidence>
<dbReference type="CDD" id="cd21557">
    <property type="entry name" value="Macro_X_Nsp3-like"/>
    <property type="match status" value="1"/>
</dbReference>
<keyword evidence="24" id="KW-0788">Thiol protease</keyword>
<keyword evidence="17" id="KW-0677">Repeat</keyword>
<dbReference type="Gene3D" id="3.40.50.150">
    <property type="entry name" value="Vaccinia Virus protein VP39"/>
    <property type="match status" value="1"/>
</dbReference>
<evidence type="ECO:0000256" key="8">
    <source>
        <dbReference type="ARBA" id="ARBA00022484"/>
    </source>
</evidence>
<evidence type="ECO:0000259" key="60">
    <source>
        <dbReference type="PROSITE" id="PS51946"/>
    </source>
</evidence>
<evidence type="ECO:0000259" key="70">
    <source>
        <dbReference type="PROSITE" id="PS51958"/>
    </source>
</evidence>
<dbReference type="Gene3D" id="2.40.10.250">
    <property type="entry name" value="Replicase NSP9"/>
    <property type="match status" value="1"/>
</dbReference>
<dbReference type="InterPro" id="IPR036333">
    <property type="entry name" value="NSP10_sf_CoV"/>
</dbReference>
<dbReference type="InterPro" id="IPR046435">
    <property type="entry name" value="N7_MTase_CoV"/>
</dbReference>
<dbReference type="Gene3D" id="3.40.50.11580">
    <property type="match status" value="1"/>
</dbReference>
<feature type="domain" description="AV-Nsp11N/CoV-Nsp15M" evidence="72">
    <location>
        <begin position="5677"/>
        <end position="5791"/>
    </location>
</feature>
<dbReference type="PROSITE" id="PS51442">
    <property type="entry name" value="M_PRO"/>
    <property type="match status" value="1"/>
</dbReference>
<dbReference type="InterPro" id="IPR013016">
    <property type="entry name" value="Peptidase_C16_CoV"/>
</dbReference>
<keyword evidence="33 54" id="KW-0472">Membrane</keyword>
<dbReference type="GO" id="GO:0005524">
    <property type="term" value="F:ATP binding"/>
    <property type="evidence" value="ECO:0007669"/>
    <property type="project" value="UniProtKB-KW"/>
</dbReference>
<dbReference type="GO" id="GO:0000175">
    <property type="term" value="F:3'-5'-RNA exonuclease activity"/>
    <property type="evidence" value="ECO:0007669"/>
    <property type="project" value="InterPro"/>
</dbReference>
<dbReference type="PROSITE" id="PS51955">
    <property type="entry name" value="NIV_2_O_MTASE"/>
    <property type="match status" value="1"/>
</dbReference>
<evidence type="ECO:0000256" key="14">
    <source>
        <dbReference type="ARBA" id="ARBA00022695"/>
    </source>
</evidence>
<evidence type="ECO:0000259" key="65">
    <source>
        <dbReference type="PROSITE" id="PS51951"/>
    </source>
</evidence>
<dbReference type="InterPro" id="IPR029063">
    <property type="entry name" value="SAM-dependent_MTases_sf"/>
</dbReference>
<dbReference type="InterPro" id="IPR042515">
    <property type="entry name" value="NSP15_N_CoV"/>
</dbReference>
<evidence type="ECO:0000256" key="5">
    <source>
        <dbReference type="ARBA" id="ARBA00004407"/>
    </source>
</evidence>
<keyword evidence="13 54" id="KW-0812">Transmembrane</keyword>
<feature type="domain" description="Macro" evidence="56">
    <location>
        <begin position="936"/>
        <end position="1105"/>
    </location>
</feature>
<feature type="transmembrane region" description="Helical" evidence="54">
    <location>
        <begin position="2918"/>
        <end position="2938"/>
    </location>
</feature>
<dbReference type="Pfam" id="PF08710">
    <property type="entry name" value="CoV_NSP9"/>
    <property type="match status" value="1"/>
</dbReference>
<feature type="active site" evidence="48">
    <location>
        <position position="5378"/>
    </location>
</feature>
<feature type="active site" evidence="50">
    <location>
        <position position="5846"/>
    </location>
</feature>
<keyword evidence="27" id="KW-0067">ATP-binding</keyword>
<evidence type="ECO:0000256" key="32">
    <source>
        <dbReference type="ARBA" id="ARBA00023050"/>
    </source>
</evidence>
<dbReference type="CDD" id="cd21668">
    <property type="entry name" value="deltaCoV_Nsp5_Mpro"/>
    <property type="match status" value="1"/>
</dbReference>
<feature type="domain" description="NiRAN" evidence="61">
    <location>
        <begin position="3584"/>
        <end position="3829"/>
    </location>
</feature>
<keyword evidence="25 51" id="KW-0862">Zinc</keyword>
<evidence type="ECO:0000259" key="58">
    <source>
        <dbReference type="PROSITE" id="PS51653"/>
    </source>
</evidence>
<dbReference type="SUPFAM" id="SSF50494">
    <property type="entry name" value="Trypsin-like serine proteases"/>
    <property type="match status" value="1"/>
</dbReference>
<feature type="domain" description="(+)RNA virus helicase C-terminal" evidence="59">
    <location>
        <begin position="4747"/>
        <end position="5097"/>
    </location>
</feature>
<dbReference type="InterPro" id="IPR008740">
    <property type="entry name" value="Peptidase_C30_CoV"/>
</dbReference>
<dbReference type="CDD" id="cd21170">
    <property type="entry name" value="NTD_CoV_Nsp15-like"/>
    <property type="match status" value="1"/>
</dbReference>
<evidence type="ECO:0000259" key="64">
    <source>
        <dbReference type="PROSITE" id="PS51950"/>
    </source>
</evidence>
<dbReference type="Gene3D" id="1.10.150.420">
    <property type="entry name" value="Coronavirus nonstructural protein 4 C-terminus"/>
    <property type="match status" value="1"/>
</dbReference>
<feature type="domain" description="N7-MTase" evidence="68">
    <location>
        <begin position="5400"/>
        <end position="5615"/>
    </location>
</feature>
<evidence type="ECO:0000256" key="6">
    <source>
        <dbReference type="ARBA" id="ARBA00004452"/>
    </source>
</evidence>
<dbReference type="InterPro" id="IPR037230">
    <property type="entry name" value="NSP8_sf_CoV"/>
</dbReference>
<dbReference type="PROSITE" id="PS51952">
    <property type="entry name" value="COV_EXON_MTASE_COACT"/>
    <property type="match status" value="1"/>
</dbReference>
<feature type="transmembrane region" description="Helical" evidence="54">
    <location>
        <begin position="2369"/>
        <end position="2388"/>
    </location>
</feature>